<name>A0AAV6V3A2_9ARAC</name>
<dbReference type="AlphaFoldDB" id="A0AAV6V3A2"/>
<protein>
    <submittedName>
        <fullName evidence="2">Uncharacterized protein</fullName>
    </submittedName>
</protein>
<gene>
    <name evidence="2" type="ORF">JTE90_024864</name>
</gene>
<evidence type="ECO:0000313" key="2">
    <source>
        <dbReference type="EMBL" id="KAG8190731.1"/>
    </source>
</evidence>
<comment type="caution">
    <text evidence="2">The sequence shown here is derived from an EMBL/GenBank/DDBJ whole genome shotgun (WGS) entry which is preliminary data.</text>
</comment>
<evidence type="ECO:0000313" key="3">
    <source>
        <dbReference type="Proteomes" id="UP000827092"/>
    </source>
</evidence>
<organism evidence="2 3">
    <name type="scientific">Oedothorax gibbosus</name>
    <dbReference type="NCBI Taxonomy" id="931172"/>
    <lineage>
        <taxon>Eukaryota</taxon>
        <taxon>Metazoa</taxon>
        <taxon>Ecdysozoa</taxon>
        <taxon>Arthropoda</taxon>
        <taxon>Chelicerata</taxon>
        <taxon>Arachnida</taxon>
        <taxon>Araneae</taxon>
        <taxon>Araneomorphae</taxon>
        <taxon>Entelegynae</taxon>
        <taxon>Araneoidea</taxon>
        <taxon>Linyphiidae</taxon>
        <taxon>Erigoninae</taxon>
        <taxon>Oedothorax</taxon>
    </lineage>
</organism>
<sequence length="118" mass="14151">MSRFLMSISYLCLLSVDFEKRLMGRVSIQALPFLHHLLHLSPHFIHMKLLLDPSTHLSNYGQKKKLSPGKQKHHKCRQDSYEEHKEKKVFSRREPQFHGGLDFPLRHNEVCGKYWRKW</sequence>
<feature type="compositionally biased region" description="Basic and acidic residues" evidence="1">
    <location>
        <begin position="77"/>
        <end position="92"/>
    </location>
</feature>
<proteinExistence type="predicted"/>
<reference evidence="2 3" key="1">
    <citation type="journal article" date="2022" name="Nat. Ecol. Evol.">
        <title>A masculinizing supergene underlies an exaggerated male reproductive morph in a spider.</title>
        <authorList>
            <person name="Hendrickx F."/>
            <person name="De Corte Z."/>
            <person name="Sonet G."/>
            <person name="Van Belleghem S.M."/>
            <person name="Kostlbacher S."/>
            <person name="Vangestel C."/>
        </authorList>
    </citation>
    <scope>NUCLEOTIDE SEQUENCE [LARGE SCALE GENOMIC DNA]</scope>
    <source>
        <strain evidence="2">W744_W776</strain>
    </source>
</reference>
<evidence type="ECO:0000256" key="1">
    <source>
        <dbReference type="SAM" id="MobiDB-lite"/>
    </source>
</evidence>
<keyword evidence="3" id="KW-1185">Reference proteome</keyword>
<accession>A0AAV6V3A2</accession>
<feature type="region of interest" description="Disordered" evidence="1">
    <location>
        <begin position="60"/>
        <end position="92"/>
    </location>
</feature>
<feature type="compositionally biased region" description="Basic residues" evidence="1">
    <location>
        <begin position="62"/>
        <end position="76"/>
    </location>
</feature>
<dbReference type="EMBL" id="JAFNEN010000175">
    <property type="protein sequence ID" value="KAG8190731.1"/>
    <property type="molecule type" value="Genomic_DNA"/>
</dbReference>
<dbReference type="Proteomes" id="UP000827092">
    <property type="component" value="Unassembled WGS sequence"/>
</dbReference>